<keyword evidence="8" id="KW-1015">Disulfide bond</keyword>
<dbReference type="GO" id="GO:0004252">
    <property type="term" value="F:serine-type endopeptidase activity"/>
    <property type="evidence" value="ECO:0007669"/>
    <property type="project" value="UniProtKB-EC"/>
</dbReference>
<evidence type="ECO:0000256" key="6">
    <source>
        <dbReference type="ARBA" id="ARBA00022825"/>
    </source>
</evidence>
<keyword evidence="6 12" id="KW-0720">Serine protease</keyword>
<dbReference type="GeneTree" id="ENSGT01050000244883"/>
<keyword evidence="7" id="KW-0865">Zymogen</keyword>
<protein>
    <recommendedName>
        <fullName evidence="11">trypsin</fullName>
        <ecNumber evidence="11">3.4.21.4</ecNumber>
    </recommendedName>
</protein>
<dbReference type="PROSITE" id="PS00135">
    <property type="entry name" value="TRYPSIN_SER"/>
    <property type="match status" value="1"/>
</dbReference>
<keyword evidence="4 13" id="KW-0732">Signal</keyword>
<feature type="chain" id="PRO_5019362772" description="trypsin" evidence="13">
    <location>
        <begin position="16"/>
        <end position="243"/>
    </location>
</feature>
<dbReference type="PROSITE" id="PS00134">
    <property type="entry name" value="TRYPSIN_HIS"/>
    <property type="match status" value="1"/>
</dbReference>
<evidence type="ECO:0000256" key="10">
    <source>
        <dbReference type="ARBA" id="ARBA00036320"/>
    </source>
</evidence>
<dbReference type="InterPro" id="IPR043504">
    <property type="entry name" value="Peptidase_S1_PA_chymotrypsin"/>
</dbReference>
<keyword evidence="9" id="KW-0325">Glycoprotein</keyword>
<dbReference type="FunFam" id="2.40.10.10:FF:000166">
    <property type="entry name" value="Trypsin"/>
    <property type="match status" value="1"/>
</dbReference>
<evidence type="ECO:0000256" key="13">
    <source>
        <dbReference type="SAM" id="SignalP"/>
    </source>
</evidence>
<keyword evidence="3 12" id="KW-0645">Protease</keyword>
<evidence type="ECO:0000256" key="4">
    <source>
        <dbReference type="ARBA" id="ARBA00022729"/>
    </source>
</evidence>
<dbReference type="PANTHER" id="PTHR24264:SF57">
    <property type="entry name" value="TRYPSIN-2"/>
    <property type="match status" value="1"/>
</dbReference>
<evidence type="ECO:0000256" key="5">
    <source>
        <dbReference type="ARBA" id="ARBA00022801"/>
    </source>
</evidence>
<dbReference type="GO" id="GO:0006508">
    <property type="term" value="P:proteolysis"/>
    <property type="evidence" value="ECO:0007669"/>
    <property type="project" value="UniProtKB-KW"/>
</dbReference>
<dbReference type="PANTHER" id="PTHR24264">
    <property type="entry name" value="TRYPSIN-RELATED"/>
    <property type="match status" value="1"/>
</dbReference>
<feature type="domain" description="Peptidase S1" evidence="14">
    <location>
        <begin position="24"/>
        <end position="240"/>
    </location>
</feature>
<sequence>MNPLLILAFVGAAVAFSTDDDDKIVGGYTCKENSVPYQVSLNSGYHFCGGSLINDQWVVSAAHCYKSKGFPRACLPNSRIQVRLGEYNIDVTEGNEQFINSAKVIRHPSYNSWTLDYDIMLIKLSSPAVLNTRVCLISGWGNTLSSGSNYPELLQCLDAPLLSQAQCEASYPGQITSNMVCAGFLEGGKDSCQGDSGGPVVCNGELQGIVSWGYGCAQKNRPGVYTKVCNFVDWIKQTIAANS</sequence>
<evidence type="ECO:0000256" key="3">
    <source>
        <dbReference type="ARBA" id="ARBA00022670"/>
    </source>
</evidence>
<reference evidence="15" key="2">
    <citation type="submission" date="2025-08" db="UniProtKB">
        <authorList>
            <consortium name="Ensembl"/>
        </authorList>
    </citation>
    <scope>IDENTIFICATION</scope>
</reference>
<dbReference type="GO" id="GO:0005615">
    <property type="term" value="C:extracellular space"/>
    <property type="evidence" value="ECO:0007669"/>
    <property type="project" value="TreeGrafter"/>
</dbReference>
<dbReference type="Pfam" id="PF00089">
    <property type="entry name" value="Trypsin"/>
    <property type="match status" value="1"/>
</dbReference>
<dbReference type="PROSITE" id="PS50240">
    <property type="entry name" value="TRYPSIN_DOM"/>
    <property type="match status" value="1"/>
</dbReference>
<name>A0A452RBI9_URSAM</name>
<evidence type="ECO:0000256" key="2">
    <source>
        <dbReference type="ARBA" id="ARBA00022525"/>
    </source>
</evidence>
<dbReference type="Proteomes" id="UP000291022">
    <property type="component" value="Unassembled WGS sequence"/>
</dbReference>
<comment type="subcellular location">
    <subcellularLocation>
        <location evidence="1">Secreted</location>
    </subcellularLocation>
</comment>
<dbReference type="AlphaFoldDB" id="A0A452RBI9"/>
<dbReference type="InterPro" id="IPR001254">
    <property type="entry name" value="Trypsin_dom"/>
</dbReference>
<evidence type="ECO:0000256" key="7">
    <source>
        <dbReference type="ARBA" id="ARBA00023145"/>
    </source>
</evidence>
<dbReference type="InterPro" id="IPR050127">
    <property type="entry name" value="Serine_Proteases_S1"/>
</dbReference>
<keyword evidence="5 12" id="KW-0378">Hydrolase</keyword>
<keyword evidence="2" id="KW-0964">Secreted</keyword>
<evidence type="ECO:0000256" key="8">
    <source>
        <dbReference type="ARBA" id="ARBA00023157"/>
    </source>
</evidence>
<accession>A0A452RBI9</accession>
<dbReference type="SUPFAM" id="SSF50494">
    <property type="entry name" value="Trypsin-like serine proteases"/>
    <property type="match status" value="1"/>
</dbReference>
<organism evidence="15 16">
    <name type="scientific">Ursus americanus</name>
    <name type="common">American black bear</name>
    <name type="synonym">Euarctos americanus</name>
    <dbReference type="NCBI Taxonomy" id="9643"/>
    <lineage>
        <taxon>Eukaryota</taxon>
        <taxon>Metazoa</taxon>
        <taxon>Chordata</taxon>
        <taxon>Craniata</taxon>
        <taxon>Vertebrata</taxon>
        <taxon>Euteleostomi</taxon>
        <taxon>Mammalia</taxon>
        <taxon>Eutheria</taxon>
        <taxon>Laurasiatheria</taxon>
        <taxon>Carnivora</taxon>
        <taxon>Caniformia</taxon>
        <taxon>Ursidae</taxon>
        <taxon>Ursus</taxon>
    </lineage>
</organism>
<dbReference type="FunFam" id="2.40.10.10:FF:000054">
    <property type="entry name" value="Complement C1r subcomponent"/>
    <property type="match status" value="1"/>
</dbReference>
<dbReference type="InterPro" id="IPR033116">
    <property type="entry name" value="TRYPSIN_SER"/>
</dbReference>
<evidence type="ECO:0000256" key="12">
    <source>
        <dbReference type="RuleBase" id="RU363034"/>
    </source>
</evidence>
<dbReference type="SMART" id="SM00020">
    <property type="entry name" value="Tryp_SPc"/>
    <property type="match status" value="1"/>
</dbReference>
<keyword evidence="16" id="KW-1185">Reference proteome</keyword>
<dbReference type="PRINTS" id="PR00722">
    <property type="entry name" value="CHYMOTRYPSIN"/>
</dbReference>
<dbReference type="InterPro" id="IPR001314">
    <property type="entry name" value="Peptidase_S1A"/>
</dbReference>
<proteinExistence type="predicted"/>
<evidence type="ECO:0000313" key="15">
    <source>
        <dbReference type="Ensembl" id="ENSUAMP00000016035.1"/>
    </source>
</evidence>
<comment type="catalytic activity">
    <reaction evidence="10">
        <text>Preferential cleavage: Arg-|-Xaa, Lys-|-Xaa.</text>
        <dbReference type="EC" id="3.4.21.4"/>
    </reaction>
</comment>
<evidence type="ECO:0000256" key="11">
    <source>
        <dbReference type="ARBA" id="ARBA00038868"/>
    </source>
</evidence>
<dbReference type="InterPro" id="IPR018114">
    <property type="entry name" value="TRYPSIN_HIS"/>
</dbReference>
<feature type="signal peptide" evidence="13">
    <location>
        <begin position="1"/>
        <end position="15"/>
    </location>
</feature>
<dbReference type="Gene3D" id="2.40.10.10">
    <property type="entry name" value="Trypsin-like serine proteases"/>
    <property type="match status" value="3"/>
</dbReference>
<dbReference type="EC" id="3.4.21.4" evidence="11"/>
<dbReference type="Ensembl" id="ENSUAMT00000017973.1">
    <property type="protein sequence ID" value="ENSUAMP00000016035.1"/>
    <property type="gene ID" value="ENSUAMG00000012662.1"/>
</dbReference>
<evidence type="ECO:0000256" key="1">
    <source>
        <dbReference type="ARBA" id="ARBA00004613"/>
    </source>
</evidence>
<reference evidence="16" key="1">
    <citation type="submission" date="2016-06" db="EMBL/GenBank/DDBJ databases">
        <title>De novo assembly and RNA-Seq shows season-dependent expression and editing in black bear kidneys.</title>
        <authorList>
            <person name="Korstanje R."/>
            <person name="Srivastava A."/>
            <person name="Sarsani V.K."/>
            <person name="Sheehan S.M."/>
            <person name="Seger R.L."/>
            <person name="Barter M.E."/>
            <person name="Lindqvist C."/>
            <person name="Brody L.C."/>
            <person name="Mullikin J.C."/>
        </authorList>
    </citation>
    <scope>NUCLEOTIDE SEQUENCE [LARGE SCALE GENOMIC DNA]</scope>
</reference>
<evidence type="ECO:0000313" key="16">
    <source>
        <dbReference type="Proteomes" id="UP000291022"/>
    </source>
</evidence>
<evidence type="ECO:0000256" key="9">
    <source>
        <dbReference type="ARBA" id="ARBA00023180"/>
    </source>
</evidence>
<dbReference type="InterPro" id="IPR009003">
    <property type="entry name" value="Peptidase_S1_PA"/>
</dbReference>
<dbReference type="CDD" id="cd00190">
    <property type="entry name" value="Tryp_SPc"/>
    <property type="match status" value="1"/>
</dbReference>
<reference evidence="15" key="3">
    <citation type="submission" date="2025-09" db="UniProtKB">
        <authorList>
            <consortium name="Ensembl"/>
        </authorList>
    </citation>
    <scope>IDENTIFICATION</scope>
</reference>
<evidence type="ECO:0000259" key="14">
    <source>
        <dbReference type="PROSITE" id="PS50240"/>
    </source>
</evidence>